<dbReference type="PANTHER" id="PTHR32438:SF5">
    <property type="entry name" value="4-ALPHA-GLUCANOTRANSFERASE DPE1, CHLOROPLASTIC_AMYLOPLASTIC"/>
    <property type="match status" value="1"/>
</dbReference>
<evidence type="ECO:0000256" key="5">
    <source>
        <dbReference type="ARBA" id="ARBA00022676"/>
    </source>
</evidence>
<accession>A0AAE3VBV2</accession>
<dbReference type="GO" id="GO:0005975">
    <property type="term" value="P:carbohydrate metabolic process"/>
    <property type="evidence" value="ECO:0007669"/>
    <property type="project" value="InterPro"/>
</dbReference>
<sequence length="519" mass="59936">MKRACGILMPIFSLPGNYGTGCFSAKAYEFVDRLKRAGQSYWQILPLGPTGYGDSPYQSFSSFAGNPYFIDLDELAEQGLLRREMLENMDWGADPRYVDYGKLWENRERALREAFHNFQVIQEGLTQDQESEASAGQLTKARYEAELSALNEETRNYCLYQTIKTAQGGSCFSEWEDALRLRERAALEQFREQHAQELAFYEWVQVVFHFQWRKLKGYANRNGVQIIGDMPIYVSQDSADAWAHPELFQMDTDAKPLKLAGCPPDYFSPDGQLWGNPLYDWNHHRKSGYAWWIRRMEYAFSVYDVVRVDHFRAFDEYYAISAKESDARSGVWEPGPGIDFFRALRKHFPKLPIIAEDLGLLTDSVIQLVRDTGFPSMKVLEFAYNSDHQNLYLPHNYGRSCVAYTGTHDNEPLMAWIRSQSGELRLRMIRYQGSEHTPEHELYWDCIRTVLASVADTVIIPMWDYLGAGEEARINTPSAAGGNWRWRMLSHEFDEQLIWHCNMLSEIYGRQTGGAEGSK</sequence>
<dbReference type="PANTHER" id="PTHR32438">
    <property type="entry name" value="4-ALPHA-GLUCANOTRANSFERASE DPE1, CHLOROPLASTIC/AMYLOPLASTIC"/>
    <property type="match status" value="1"/>
</dbReference>
<reference evidence="11" key="1">
    <citation type="submission" date="2023-07" db="EMBL/GenBank/DDBJ databases">
        <title>Genomic Encyclopedia of Type Strains, Phase IV (KMG-IV): sequencing the most valuable type-strain genomes for metagenomic binning, comparative biology and taxonomic classification.</title>
        <authorList>
            <person name="Goeker M."/>
        </authorList>
    </citation>
    <scope>NUCLEOTIDE SEQUENCE</scope>
    <source>
        <strain evidence="11">DSM 19659</strain>
    </source>
</reference>
<keyword evidence="7 10" id="KW-0119">Carbohydrate metabolism</keyword>
<dbReference type="Pfam" id="PF02446">
    <property type="entry name" value="Glyco_hydro_77"/>
    <property type="match status" value="1"/>
</dbReference>
<evidence type="ECO:0000256" key="2">
    <source>
        <dbReference type="ARBA" id="ARBA00005684"/>
    </source>
</evidence>
<evidence type="ECO:0000256" key="7">
    <source>
        <dbReference type="ARBA" id="ARBA00023277"/>
    </source>
</evidence>
<keyword evidence="6 10" id="KW-0808">Transferase</keyword>
<dbReference type="SUPFAM" id="SSF51445">
    <property type="entry name" value="(Trans)glycosidases"/>
    <property type="match status" value="1"/>
</dbReference>
<dbReference type="InterPro" id="IPR017853">
    <property type="entry name" value="GH"/>
</dbReference>
<organism evidence="11 12">
    <name type="scientific">Moryella indoligenes</name>
    <dbReference type="NCBI Taxonomy" id="371674"/>
    <lineage>
        <taxon>Bacteria</taxon>
        <taxon>Bacillati</taxon>
        <taxon>Bacillota</taxon>
        <taxon>Clostridia</taxon>
        <taxon>Lachnospirales</taxon>
        <taxon>Lachnospiraceae</taxon>
        <taxon>Moryella</taxon>
    </lineage>
</organism>
<keyword evidence="12" id="KW-1185">Reference proteome</keyword>
<comment type="catalytic activity">
    <reaction evidence="1 10">
        <text>Transfers a segment of a (1-&gt;4)-alpha-D-glucan to a new position in an acceptor, which may be glucose or a (1-&gt;4)-alpha-D-glucan.</text>
        <dbReference type="EC" id="2.4.1.25"/>
    </reaction>
</comment>
<comment type="caution">
    <text evidence="11">The sequence shown here is derived from an EMBL/GenBank/DDBJ whole genome shotgun (WGS) entry which is preliminary data.</text>
</comment>
<dbReference type="EC" id="2.4.1.25" evidence="3 10"/>
<evidence type="ECO:0000256" key="6">
    <source>
        <dbReference type="ARBA" id="ARBA00022679"/>
    </source>
</evidence>
<evidence type="ECO:0000256" key="1">
    <source>
        <dbReference type="ARBA" id="ARBA00000439"/>
    </source>
</evidence>
<gene>
    <name evidence="11" type="ORF">J2S20_001972</name>
</gene>
<dbReference type="NCBIfam" id="NF011080">
    <property type="entry name" value="PRK14508.1-3"/>
    <property type="match status" value="1"/>
</dbReference>
<dbReference type="NCBIfam" id="TIGR00217">
    <property type="entry name" value="malQ"/>
    <property type="match status" value="1"/>
</dbReference>
<name>A0AAE3VBV2_9FIRM</name>
<dbReference type="InterPro" id="IPR003385">
    <property type="entry name" value="Glyco_hydro_77"/>
</dbReference>
<comment type="similarity">
    <text evidence="2 10">Belongs to the disproportionating enzyme family.</text>
</comment>
<dbReference type="Gene3D" id="3.20.20.80">
    <property type="entry name" value="Glycosidases"/>
    <property type="match status" value="1"/>
</dbReference>
<dbReference type="AlphaFoldDB" id="A0AAE3VBV2"/>
<evidence type="ECO:0000313" key="12">
    <source>
        <dbReference type="Proteomes" id="UP001241537"/>
    </source>
</evidence>
<protein>
    <recommendedName>
        <fullName evidence="4 10">4-alpha-glucanotransferase</fullName>
        <ecNumber evidence="3 10">2.4.1.25</ecNumber>
    </recommendedName>
    <alternativeName>
        <fullName evidence="8 10">Amylomaltase</fullName>
    </alternativeName>
    <alternativeName>
        <fullName evidence="9 10">Disproportionating enzyme</fullName>
    </alternativeName>
</protein>
<dbReference type="RefSeq" id="WP_307255238.1">
    <property type="nucleotide sequence ID" value="NZ_JAUSTO010000015.1"/>
</dbReference>
<evidence type="ECO:0000256" key="9">
    <source>
        <dbReference type="ARBA" id="ARBA00031501"/>
    </source>
</evidence>
<dbReference type="Proteomes" id="UP001241537">
    <property type="component" value="Unassembled WGS sequence"/>
</dbReference>
<evidence type="ECO:0000256" key="4">
    <source>
        <dbReference type="ARBA" id="ARBA00020295"/>
    </source>
</evidence>
<evidence type="ECO:0000256" key="3">
    <source>
        <dbReference type="ARBA" id="ARBA00012560"/>
    </source>
</evidence>
<evidence type="ECO:0000256" key="8">
    <source>
        <dbReference type="ARBA" id="ARBA00031423"/>
    </source>
</evidence>
<dbReference type="GO" id="GO:0004134">
    <property type="term" value="F:4-alpha-glucanotransferase activity"/>
    <property type="evidence" value="ECO:0007669"/>
    <property type="project" value="UniProtKB-EC"/>
</dbReference>
<evidence type="ECO:0000256" key="10">
    <source>
        <dbReference type="RuleBase" id="RU361207"/>
    </source>
</evidence>
<evidence type="ECO:0000313" key="11">
    <source>
        <dbReference type="EMBL" id="MDQ0153262.1"/>
    </source>
</evidence>
<keyword evidence="5 10" id="KW-0328">Glycosyltransferase</keyword>
<proteinExistence type="inferred from homology"/>
<dbReference type="EMBL" id="JAUSTO010000015">
    <property type="protein sequence ID" value="MDQ0153262.1"/>
    <property type="molecule type" value="Genomic_DNA"/>
</dbReference>